<reference evidence="1 2" key="1">
    <citation type="journal article" date="2010" name="PLoS ONE">
        <title>The genome sequence of the rumen methanogen Methanobrevibacter ruminantium reveals new possibilities for controlling ruminant methane emissions.</title>
        <authorList>
            <person name="Leahy S.C."/>
            <person name="Kelly W.J."/>
            <person name="Altermann E."/>
            <person name="Ronimus R.S."/>
            <person name="Yeoman C.J."/>
            <person name="Pacheco D.M."/>
            <person name="Li D."/>
            <person name="Kong Z."/>
            <person name="McTavish S."/>
            <person name="Sang C."/>
            <person name="Lambie S.C."/>
            <person name="Janssen P.H."/>
            <person name="Dey D."/>
            <person name="Attwood G.T."/>
        </authorList>
    </citation>
    <scope>NUCLEOTIDE SEQUENCE [LARGE SCALE GENOMIC DNA]</scope>
    <source>
        <strain evidence="2">ATCC 35063 / DSM 1093 / JCM 13430 / OCM 146 / M1</strain>
    </source>
</reference>
<organism evidence="1 2">
    <name type="scientific">Methanobrevibacter ruminantium (strain ATCC 35063 / DSM 1093 / JCM 13430 / OCM 146 / M1)</name>
    <name type="common">Methanobacterium ruminantium</name>
    <dbReference type="NCBI Taxonomy" id="634498"/>
    <lineage>
        <taxon>Archaea</taxon>
        <taxon>Methanobacteriati</taxon>
        <taxon>Methanobacteriota</taxon>
        <taxon>Methanomada group</taxon>
        <taxon>Methanobacteria</taxon>
        <taxon>Methanobacteriales</taxon>
        <taxon>Methanobacteriaceae</taxon>
        <taxon>Methanobrevibacter</taxon>
    </lineage>
</organism>
<evidence type="ECO:0000313" key="2">
    <source>
        <dbReference type="Proteomes" id="UP000008680"/>
    </source>
</evidence>
<dbReference type="eggNOG" id="arCOG04862">
    <property type="taxonomic scope" value="Archaea"/>
</dbReference>
<name>D3E3N6_METRM</name>
<evidence type="ECO:0000313" key="1">
    <source>
        <dbReference type="EMBL" id="ADC47147.1"/>
    </source>
</evidence>
<keyword evidence="2" id="KW-1185">Reference proteome</keyword>
<dbReference type="KEGG" id="mru:mru_1297"/>
<gene>
    <name evidence="1" type="ordered locus">mru_1297</name>
</gene>
<dbReference type="EMBL" id="CP001719">
    <property type="protein sequence ID" value="ADC47147.1"/>
    <property type="molecule type" value="Genomic_DNA"/>
</dbReference>
<sequence length="670" mass="78063">MRDRLFNHFNENMAPRKLFIVDRDWEELWNMYLDGFPREMNPIYRERRELDCSACRSFFKRMANVVALDEDTGDFISLFAGETNGEKEVFRALDEYVKSAKIKDVFMSDTQRVGIESNHEMLDSGSVHTWYHFYVDVPSEYVGNLSQKAIYRNNRIVLENSTQRISQDAVDTVLELIASNSLYRGDQWEDALKSFKDYLKEYEANDMDEDLFYWIKSIELGSLLVRIKNHSIGVLLMDVTQGVPLDEAVSNYERIVAPTNYQRPKPIFSKRMLEDAQEKINELGFGESIYRRYANMADLSINDVLFANRDYTSEIQDNQNFFDKLKELTVNRARNFDKVQEISLEDFVESILPTALEVELYLSYDLSNNFMSLIAPVNRDAPSMFKWDNPFSWAYKNNIADSLMKERVKALGGDVDVDLRFTIQWNDNEWDKNDLDAHCTTPEGEEIYFSHMRSSKTGGWLDVDIINPEKNVPAVENIQFKDRNQMIPGDYLFRVHQYTYRGGDDGFKAEIEFDGRIFNFIYPMRLYQNEYVDVAKVSLGEDGNFTLNSFLDNQTASAKEWNLNYNRFVPVSLICYSPNYWGDNAVGNKHIFFILKDCLNDGRPNPWFNEYLVSELRDHRKVTEALATIAKVEESDEQLSGIGFSFTQKNKVTLKVKSENIERVFNVVIG</sequence>
<dbReference type="AlphaFoldDB" id="D3E3N6"/>
<dbReference type="PATRIC" id="fig|634498.28.peg.1300"/>
<protein>
    <submittedName>
        <fullName evidence="1">Uncharacterized protein</fullName>
    </submittedName>
</protein>
<dbReference type="STRING" id="634498.mru_1297"/>
<dbReference type="HOGENOM" id="CLU_401588_0_0_2"/>
<proteinExistence type="predicted"/>
<accession>D3E3N6</accession>
<dbReference type="Proteomes" id="UP000008680">
    <property type="component" value="Chromosome"/>
</dbReference>